<dbReference type="PANTHER" id="PTHR35271:SF1">
    <property type="entry name" value="ABC TRANSPORTER, SUBSTRATE-BINDING LIPOPROTEIN"/>
    <property type="match status" value="1"/>
</dbReference>
<keyword evidence="2" id="KW-1185">Reference proteome</keyword>
<proteinExistence type="predicted"/>
<dbReference type="InterPro" id="IPR007487">
    <property type="entry name" value="ABC_transpt-TYRBP-like"/>
</dbReference>
<dbReference type="PROSITE" id="PS51257">
    <property type="entry name" value="PROKAR_LIPOPROTEIN"/>
    <property type="match status" value="1"/>
</dbReference>
<dbReference type="Proteomes" id="UP001596266">
    <property type="component" value="Unassembled WGS sequence"/>
</dbReference>
<protein>
    <submittedName>
        <fullName evidence="1">ABC transporter substrate-binding protein</fullName>
    </submittedName>
</protein>
<dbReference type="Pfam" id="PF04392">
    <property type="entry name" value="ABC_sub_bind"/>
    <property type="match status" value="1"/>
</dbReference>
<name>A0ABW1WZX0_9ACTN</name>
<dbReference type="InterPro" id="IPR028082">
    <property type="entry name" value="Peripla_BP_I"/>
</dbReference>
<dbReference type="RefSeq" id="WP_343884207.1">
    <property type="nucleotide sequence ID" value="NZ_BAAAKI010000001.1"/>
</dbReference>
<dbReference type="SUPFAM" id="SSF53822">
    <property type="entry name" value="Periplasmic binding protein-like I"/>
    <property type="match status" value="1"/>
</dbReference>
<dbReference type="PANTHER" id="PTHR35271">
    <property type="entry name" value="ABC TRANSPORTER, SUBSTRATE-BINDING LIPOPROTEIN-RELATED"/>
    <property type="match status" value="1"/>
</dbReference>
<organism evidence="1 2">
    <name type="scientific">Luteococcus sanguinis</name>
    <dbReference type="NCBI Taxonomy" id="174038"/>
    <lineage>
        <taxon>Bacteria</taxon>
        <taxon>Bacillati</taxon>
        <taxon>Actinomycetota</taxon>
        <taxon>Actinomycetes</taxon>
        <taxon>Propionibacteriales</taxon>
        <taxon>Propionibacteriaceae</taxon>
        <taxon>Luteococcus</taxon>
    </lineage>
</organism>
<dbReference type="CDD" id="cd06325">
    <property type="entry name" value="PBP1_ABC_unchar_transporter"/>
    <property type="match status" value="1"/>
</dbReference>
<gene>
    <name evidence="1" type="ORF">ACFP57_07320</name>
</gene>
<accession>A0ABW1WZX0</accession>
<evidence type="ECO:0000313" key="2">
    <source>
        <dbReference type="Proteomes" id="UP001596266"/>
    </source>
</evidence>
<sequence length="322" mass="33510">MNISRRTLLGASAATVLVTVTACSSDGTKTTVGIAQIVTHPSLDAIREGTLEGLKANGYTEGDNLTVDVQNPQGDQSTLTSIANTWASAKLGAVVAITTPVAQACAQAVKNAPIIFTGVTDPVKAGLVTTWDKPTDQITGISDLNPIDKQLALVKQVKPDAKVVGIVYSSSEANSQVQVDMAKEQAGKEGLTIKTATIANSSEIQQAAESLDCDVYFVPTDNTVVSGLEALIQVAEKKKRPIISVDADSVDRGTVAAYALDYKQMGIQTGAMVAKILKGTKPSTLPVETTDQIILTVNPGAATKMGVTLSDALTKQATKVVE</sequence>
<reference evidence="2" key="1">
    <citation type="journal article" date="2019" name="Int. J. Syst. Evol. Microbiol.">
        <title>The Global Catalogue of Microorganisms (GCM) 10K type strain sequencing project: providing services to taxonomists for standard genome sequencing and annotation.</title>
        <authorList>
            <consortium name="The Broad Institute Genomics Platform"/>
            <consortium name="The Broad Institute Genome Sequencing Center for Infectious Disease"/>
            <person name="Wu L."/>
            <person name="Ma J."/>
        </authorList>
    </citation>
    <scope>NUCLEOTIDE SEQUENCE [LARGE SCALE GENOMIC DNA]</scope>
    <source>
        <strain evidence="2">CGMCC 1.15277</strain>
    </source>
</reference>
<comment type="caution">
    <text evidence="1">The sequence shown here is derived from an EMBL/GenBank/DDBJ whole genome shotgun (WGS) entry which is preliminary data.</text>
</comment>
<evidence type="ECO:0000313" key="1">
    <source>
        <dbReference type="EMBL" id="MFC6396794.1"/>
    </source>
</evidence>
<dbReference type="Gene3D" id="3.40.50.2300">
    <property type="match status" value="2"/>
</dbReference>
<dbReference type="EMBL" id="JBHSUA010000015">
    <property type="protein sequence ID" value="MFC6396794.1"/>
    <property type="molecule type" value="Genomic_DNA"/>
</dbReference>